<dbReference type="CDD" id="cd06261">
    <property type="entry name" value="TM_PBP2"/>
    <property type="match status" value="1"/>
</dbReference>
<evidence type="ECO:0000256" key="3">
    <source>
        <dbReference type="ARBA" id="ARBA00022475"/>
    </source>
</evidence>
<comment type="similarity">
    <text evidence="7">Belongs to the binding-protein-dependent transport system permease family. OppBC subfamily.</text>
</comment>
<accession>A0A0C7G6W2</accession>
<dbReference type="Gene3D" id="1.10.3720.10">
    <property type="entry name" value="MetI-like"/>
    <property type="match status" value="1"/>
</dbReference>
<evidence type="ECO:0000313" key="11">
    <source>
        <dbReference type="Proteomes" id="UP000049127"/>
    </source>
</evidence>
<evidence type="ECO:0000256" key="8">
    <source>
        <dbReference type="RuleBase" id="RU363032"/>
    </source>
</evidence>
<dbReference type="PANTHER" id="PTHR43386">
    <property type="entry name" value="OLIGOPEPTIDE TRANSPORT SYSTEM PERMEASE PROTEIN APPC"/>
    <property type="match status" value="1"/>
</dbReference>
<gene>
    <name evidence="10" type="primary">nikC</name>
    <name evidence="10" type="ORF">R28058_12251</name>
</gene>
<dbReference type="SUPFAM" id="SSF161098">
    <property type="entry name" value="MetI-like"/>
    <property type="match status" value="1"/>
</dbReference>
<feature type="transmembrane region" description="Helical" evidence="8">
    <location>
        <begin position="115"/>
        <end position="135"/>
    </location>
</feature>
<proteinExistence type="inferred from homology"/>
<dbReference type="InterPro" id="IPR035906">
    <property type="entry name" value="MetI-like_sf"/>
</dbReference>
<evidence type="ECO:0000256" key="5">
    <source>
        <dbReference type="ARBA" id="ARBA00022989"/>
    </source>
</evidence>
<organism evidence="10 11">
    <name type="scientific">Paraclostridium sordellii</name>
    <name type="common">Clostridium sordellii</name>
    <dbReference type="NCBI Taxonomy" id="1505"/>
    <lineage>
        <taxon>Bacteria</taxon>
        <taxon>Bacillati</taxon>
        <taxon>Bacillota</taxon>
        <taxon>Clostridia</taxon>
        <taxon>Peptostreptococcales</taxon>
        <taxon>Peptostreptococcaceae</taxon>
        <taxon>Paraclostridium</taxon>
    </lineage>
</organism>
<name>A0A0C7G6W2_PARSO</name>
<keyword evidence="2 8" id="KW-0813">Transport</keyword>
<evidence type="ECO:0000313" key="10">
    <source>
        <dbReference type="EMBL" id="CEQ03492.1"/>
    </source>
</evidence>
<dbReference type="InterPro" id="IPR000515">
    <property type="entry name" value="MetI-like"/>
</dbReference>
<evidence type="ECO:0000256" key="2">
    <source>
        <dbReference type="ARBA" id="ARBA00022448"/>
    </source>
</evidence>
<dbReference type="InterPro" id="IPR025966">
    <property type="entry name" value="OppC_N"/>
</dbReference>
<evidence type="ECO:0000256" key="7">
    <source>
        <dbReference type="ARBA" id="ARBA00024202"/>
    </source>
</evidence>
<dbReference type="PROSITE" id="PS50928">
    <property type="entry name" value="ABC_TM1"/>
    <property type="match status" value="1"/>
</dbReference>
<feature type="transmembrane region" description="Helical" evidence="8">
    <location>
        <begin position="246"/>
        <end position="264"/>
    </location>
</feature>
<dbReference type="Pfam" id="PF00528">
    <property type="entry name" value="BPD_transp_1"/>
    <property type="match status" value="1"/>
</dbReference>
<feature type="transmembrane region" description="Helical" evidence="8">
    <location>
        <begin position="197"/>
        <end position="222"/>
    </location>
</feature>
<protein>
    <submittedName>
        <fullName evidence="10">Peptide ABC transporter permease</fullName>
    </submittedName>
</protein>
<dbReference type="RefSeq" id="WP_055341808.1">
    <property type="nucleotide sequence ID" value="NZ_CDNI01000003.1"/>
</dbReference>
<dbReference type="Proteomes" id="UP000049127">
    <property type="component" value="Unassembled WGS sequence"/>
</dbReference>
<reference evidence="10 11" key="1">
    <citation type="submission" date="2015-01" db="EMBL/GenBank/DDBJ databases">
        <authorList>
            <person name="Aslett A.Martin."/>
            <person name="De Silva Nishadi"/>
        </authorList>
    </citation>
    <scope>NUCLEOTIDE SEQUENCE [LARGE SCALE GENOMIC DNA]</scope>
    <source>
        <strain evidence="10 11">R28058</strain>
    </source>
</reference>
<dbReference type="PANTHER" id="PTHR43386:SF1">
    <property type="entry name" value="D,D-DIPEPTIDE TRANSPORT SYSTEM PERMEASE PROTEIN DDPC-RELATED"/>
    <property type="match status" value="1"/>
</dbReference>
<dbReference type="EMBL" id="CEKZ01000003">
    <property type="protein sequence ID" value="CEQ03492.1"/>
    <property type="molecule type" value="Genomic_DNA"/>
</dbReference>
<keyword evidence="5 8" id="KW-1133">Transmembrane helix</keyword>
<feature type="transmembrane region" description="Helical" evidence="8">
    <location>
        <begin position="15"/>
        <end position="37"/>
    </location>
</feature>
<dbReference type="OrthoDB" id="9783218at2"/>
<keyword evidence="4 8" id="KW-0812">Transmembrane</keyword>
<dbReference type="AlphaFoldDB" id="A0A0C7G6W2"/>
<evidence type="ECO:0000256" key="6">
    <source>
        <dbReference type="ARBA" id="ARBA00023136"/>
    </source>
</evidence>
<sequence length="277" mass="30812">MNIKEITQNLLKHKLTLLCFVFIIIVIISGIFAPIIAPHDPLEMELTKKFMPISIEYPMGTDNMGRCIFSRIVHGIRPTIGFSLIACAVSSTFGIFIGMLSGFKGGKIDMIIMRLCDVLYSFPSLVLTLVIVSFLGPGIKNIIIAMICVQWIWYARVSRNLTIRERELSYVACSKLVGSSNIKILIKSILPNIFPQVLAIITIDFGHTILAVSGFSFLGLGVKAPMPEWGMMINDGRSFMHSNPMLMFWPGIMILLVVLSTNIIGDKLRDTLEEVVS</sequence>
<dbReference type="InterPro" id="IPR053385">
    <property type="entry name" value="ABC_transport_permease"/>
</dbReference>
<keyword evidence="6 8" id="KW-0472">Membrane</keyword>
<evidence type="ECO:0000256" key="1">
    <source>
        <dbReference type="ARBA" id="ARBA00004651"/>
    </source>
</evidence>
<dbReference type="InterPro" id="IPR050366">
    <property type="entry name" value="BP-dependent_transpt_permease"/>
</dbReference>
<comment type="subcellular location">
    <subcellularLocation>
        <location evidence="1 8">Cell membrane</location>
        <topology evidence="1 8">Multi-pass membrane protein</topology>
    </subcellularLocation>
</comment>
<keyword evidence="3" id="KW-1003">Cell membrane</keyword>
<dbReference type="NCBIfam" id="NF045474">
    <property type="entry name" value="Opp2C"/>
    <property type="match status" value="1"/>
</dbReference>
<feature type="domain" description="ABC transmembrane type-1" evidence="9">
    <location>
        <begin position="76"/>
        <end position="265"/>
    </location>
</feature>
<evidence type="ECO:0000256" key="4">
    <source>
        <dbReference type="ARBA" id="ARBA00022692"/>
    </source>
</evidence>
<evidence type="ECO:0000259" key="9">
    <source>
        <dbReference type="PROSITE" id="PS50928"/>
    </source>
</evidence>
<dbReference type="Pfam" id="PF12911">
    <property type="entry name" value="OppC_N"/>
    <property type="match status" value="1"/>
</dbReference>
<dbReference type="GO" id="GO:0005886">
    <property type="term" value="C:plasma membrane"/>
    <property type="evidence" value="ECO:0007669"/>
    <property type="project" value="UniProtKB-SubCell"/>
</dbReference>
<feature type="transmembrane region" description="Helical" evidence="8">
    <location>
        <begin position="80"/>
        <end position="103"/>
    </location>
</feature>
<dbReference type="GO" id="GO:0055085">
    <property type="term" value="P:transmembrane transport"/>
    <property type="evidence" value="ECO:0007669"/>
    <property type="project" value="InterPro"/>
</dbReference>